<protein>
    <submittedName>
        <fullName evidence="1">Uncharacterized protein</fullName>
    </submittedName>
</protein>
<dbReference type="InParanoid" id="D3B3E6"/>
<dbReference type="Proteomes" id="UP000001396">
    <property type="component" value="Unassembled WGS sequence"/>
</dbReference>
<organism evidence="1 2">
    <name type="scientific">Heterostelium pallidum (strain ATCC 26659 / Pp 5 / PN500)</name>
    <name type="common">Cellular slime mold</name>
    <name type="synonym">Polysphondylium pallidum</name>
    <dbReference type="NCBI Taxonomy" id="670386"/>
    <lineage>
        <taxon>Eukaryota</taxon>
        <taxon>Amoebozoa</taxon>
        <taxon>Evosea</taxon>
        <taxon>Eumycetozoa</taxon>
        <taxon>Dictyostelia</taxon>
        <taxon>Acytosteliales</taxon>
        <taxon>Acytosteliaceae</taxon>
        <taxon>Heterostelium</taxon>
    </lineage>
</organism>
<accession>D3B3E6</accession>
<evidence type="ECO:0000313" key="1">
    <source>
        <dbReference type="EMBL" id="EFA83844.1"/>
    </source>
</evidence>
<name>D3B3E6_HETP5</name>
<dbReference type="SUPFAM" id="SSF48371">
    <property type="entry name" value="ARM repeat"/>
    <property type="match status" value="1"/>
</dbReference>
<evidence type="ECO:0000313" key="2">
    <source>
        <dbReference type="Proteomes" id="UP000001396"/>
    </source>
</evidence>
<dbReference type="GeneID" id="31358436"/>
<comment type="caution">
    <text evidence="1">The sequence shown here is derived from an EMBL/GenBank/DDBJ whole genome shotgun (WGS) entry which is preliminary data.</text>
</comment>
<dbReference type="STRING" id="670386.D3B3E6"/>
<proteinExistence type="predicted"/>
<dbReference type="AlphaFoldDB" id="D3B3E6"/>
<dbReference type="RefSeq" id="XP_020435961.1">
    <property type="nucleotide sequence ID" value="XM_020573889.1"/>
</dbReference>
<gene>
    <name evidence="1" type="ORF">PPL_02913</name>
</gene>
<dbReference type="Gene3D" id="1.25.10.10">
    <property type="entry name" value="Leucine-rich Repeat Variant"/>
    <property type="match status" value="1"/>
</dbReference>
<dbReference type="InterPro" id="IPR016024">
    <property type="entry name" value="ARM-type_fold"/>
</dbReference>
<dbReference type="InterPro" id="IPR011989">
    <property type="entry name" value="ARM-like"/>
</dbReference>
<keyword evidence="2" id="KW-1185">Reference proteome</keyword>
<dbReference type="EMBL" id="ADBJ01000010">
    <property type="protein sequence ID" value="EFA83844.1"/>
    <property type="molecule type" value="Genomic_DNA"/>
</dbReference>
<reference evidence="1 2" key="1">
    <citation type="journal article" date="2011" name="Genome Res.">
        <title>Phylogeny-wide analysis of social amoeba genomes highlights ancient origins for complex intercellular communication.</title>
        <authorList>
            <person name="Heidel A.J."/>
            <person name="Lawal H.M."/>
            <person name="Felder M."/>
            <person name="Schilde C."/>
            <person name="Helps N.R."/>
            <person name="Tunggal B."/>
            <person name="Rivero F."/>
            <person name="John U."/>
            <person name="Schleicher M."/>
            <person name="Eichinger L."/>
            <person name="Platzer M."/>
            <person name="Noegel A.A."/>
            <person name="Schaap P."/>
            <person name="Gloeckner G."/>
        </authorList>
    </citation>
    <scope>NUCLEOTIDE SEQUENCE [LARGE SCALE GENOMIC DNA]</scope>
    <source>
        <strain evidence="2">ATCC 26659 / Pp 5 / PN500</strain>
    </source>
</reference>
<sequence length="735" mass="84645">MTTNNKKRNHDDESNVVEDIDNKKVKGEAMDFGEIDRLYKVIKTENNEALINEAFEKLKDETTTKSKWSSIPIKLKETLINEACMTLLSKNQYVHNLFIPYIAKLIIENYDTIDSIKQTIEQMFEKFEFLPTIEAKRSCLKLIDLIFRDNEEYGEAFHDIASSLSIITKHVQTLPPQYHMEFLILLVNIVSKCPLHNSDNLVDLAEVLRDFSISDEFEPESFTKTIIETLESTTLPIETIQFFSNLLAIFFAHFSYDANPREEYISLMFKWISQVPYDDILEAWIKDPNADTVATPKESSANESIVVLSNAQASWVFDCFKPKWDAAMKSKDWKQLYYCGNILGQIHENCIGIITDTLYMEMLDVIISPPNQMIQNIYLNLTSMVFQERGDDMEDELIGTFLEKLLALENPSAFIQPSILKAIGEIIDEKETEIIDDEMSQKIFNYIKPFLKIDQPSSIIENSISVFTSLVDIAGIDDFIEFKDQYLMLLIDVLQKNVNGFNDLKGRVMEAMSVLGTILPKQDKQYDEYVVQAIQLIRKLEPSCYTKQTDFYMRAHVRFAQRLGNRFEPYLDSTYQYLLKVMSSHSDPSHRAKLEAGDVLLIDNIKLAMEMTMVLTESTVDFFHRYVGSIATEVLKLIDFDLDDTIKSDATNTLPKLFAFYKLNSILSTKEKKKDLVKNDDGPTKLFKIIANRLVKSMEIEEFEDALESKQLALQICGQINKMDLGSILEFIENN</sequence>